<feature type="compositionally biased region" description="Basic and acidic residues" evidence="1">
    <location>
        <begin position="58"/>
        <end position="70"/>
    </location>
</feature>
<reference evidence="2" key="1">
    <citation type="journal article" date="2022" name="bioRxiv">
        <title>Sequencing and chromosome-scale assembly of the giantPleurodeles waltlgenome.</title>
        <authorList>
            <person name="Brown T."/>
            <person name="Elewa A."/>
            <person name="Iarovenko S."/>
            <person name="Subramanian E."/>
            <person name="Araus A.J."/>
            <person name="Petzold A."/>
            <person name="Susuki M."/>
            <person name="Suzuki K.-i.T."/>
            <person name="Hayashi T."/>
            <person name="Toyoda A."/>
            <person name="Oliveira C."/>
            <person name="Osipova E."/>
            <person name="Leigh N.D."/>
            <person name="Simon A."/>
            <person name="Yun M.H."/>
        </authorList>
    </citation>
    <scope>NUCLEOTIDE SEQUENCE</scope>
    <source>
        <strain evidence="2">20211129_DDA</strain>
        <tissue evidence="2">Liver</tissue>
    </source>
</reference>
<name>A0AAV7L090_PLEWA</name>
<evidence type="ECO:0000313" key="3">
    <source>
        <dbReference type="Proteomes" id="UP001066276"/>
    </source>
</evidence>
<dbReference type="Proteomes" id="UP001066276">
    <property type="component" value="Chromosome 12"/>
</dbReference>
<protein>
    <submittedName>
        <fullName evidence="2">Uncharacterized protein</fullName>
    </submittedName>
</protein>
<feature type="region of interest" description="Disordered" evidence="1">
    <location>
        <begin position="35"/>
        <end position="109"/>
    </location>
</feature>
<evidence type="ECO:0000313" key="2">
    <source>
        <dbReference type="EMBL" id="KAJ1084578.1"/>
    </source>
</evidence>
<accession>A0AAV7L090</accession>
<keyword evidence="3" id="KW-1185">Reference proteome</keyword>
<gene>
    <name evidence="2" type="ORF">NDU88_004724</name>
</gene>
<dbReference type="AlphaFoldDB" id="A0AAV7L090"/>
<evidence type="ECO:0000256" key="1">
    <source>
        <dbReference type="SAM" id="MobiDB-lite"/>
    </source>
</evidence>
<sequence>MLVPEDWVPQLRPLEVRCPPRSRKVCIPAKGPWRLSYATDKIPPGKPPTACPPGSSSKHQEANSDSREGGVTKGANINKEVNDNKEVLPKSSSKAATGSKSIGRHQPSI</sequence>
<proteinExistence type="predicted"/>
<comment type="caution">
    <text evidence="2">The sequence shown here is derived from an EMBL/GenBank/DDBJ whole genome shotgun (WGS) entry which is preliminary data.</text>
</comment>
<dbReference type="EMBL" id="JANPWB010000016">
    <property type="protein sequence ID" value="KAJ1084578.1"/>
    <property type="molecule type" value="Genomic_DNA"/>
</dbReference>
<organism evidence="2 3">
    <name type="scientific">Pleurodeles waltl</name>
    <name type="common">Iberian ribbed newt</name>
    <dbReference type="NCBI Taxonomy" id="8319"/>
    <lineage>
        <taxon>Eukaryota</taxon>
        <taxon>Metazoa</taxon>
        <taxon>Chordata</taxon>
        <taxon>Craniata</taxon>
        <taxon>Vertebrata</taxon>
        <taxon>Euteleostomi</taxon>
        <taxon>Amphibia</taxon>
        <taxon>Batrachia</taxon>
        <taxon>Caudata</taxon>
        <taxon>Salamandroidea</taxon>
        <taxon>Salamandridae</taxon>
        <taxon>Pleurodelinae</taxon>
        <taxon>Pleurodeles</taxon>
    </lineage>
</organism>
<feature type="compositionally biased region" description="Low complexity" evidence="1">
    <location>
        <begin position="90"/>
        <end position="101"/>
    </location>
</feature>